<dbReference type="InterPro" id="IPR011146">
    <property type="entry name" value="HIT-like"/>
</dbReference>
<dbReference type="PROSITE" id="PS51084">
    <property type="entry name" value="HIT_2"/>
    <property type="match status" value="1"/>
</dbReference>
<keyword evidence="6" id="KW-1185">Reference proteome</keyword>
<dbReference type="InterPro" id="IPR001310">
    <property type="entry name" value="Histidine_triad_HIT"/>
</dbReference>
<reference evidence="5 6" key="2">
    <citation type="submission" date="2018-12" db="EMBL/GenBank/DDBJ databases">
        <title>Simiduia agarivorans gen. nov., sp. nov., a marine, agarolytic bacterium isolated from shallow coastal water from Keelung, Taiwan.</title>
        <authorList>
            <person name="Shieh W.Y."/>
        </authorList>
    </citation>
    <scope>NUCLEOTIDE SEQUENCE [LARGE SCALE GENOMIC DNA]</scope>
    <source>
        <strain evidence="5 6">GTF-13</strain>
    </source>
</reference>
<evidence type="ECO:0000256" key="1">
    <source>
        <dbReference type="PIRSR" id="PIRSR601310-1"/>
    </source>
</evidence>
<dbReference type="InterPro" id="IPR019808">
    <property type="entry name" value="Histidine_triad_CS"/>
</dbReference>
<feature type="active site" description="Tele-AMP-histidine intermediate" evidence="1">
    <location>
        <position position="99"/>
    </location>
</feature>
<dbReference type="EMBL" id="QWEZ01000002">
    <property type="protein sequence ID" value="RRJ83135.1"/>
    <property type="molecule type" value="Genomic_DNA"/>
</dbReference>
<proteinExistence type="predicted"/>
<dbReference type="PRINTS" id="PR00332">
    <property type="entry name" value="HISTRIAD"/>
</dbReference>
<dbReference type="GO" id="GO:0003824">
    <property type="term" value="F:catalytic activity"/>
    <property type="evidence" value="ECO:0007669"/>
    <property type="project" value="InterPro"/>
</dbReference>
<accession>A0A3P3VK82</accession>
<dbReference type="InterPro" id="IPR036265">
    <property type="entry name" value="HIT-like_sf"/>
</dbReference>
<evidence type="ECO:0000259" key="4">
    <source>
        <dbReference type="PROSITE" id="PS51084"/>
    </source>
</evidence>
<dbReference type="PROSITE" id="PS00892">
    <property type="entry name" value="HIT_1"/>
    <property type="match status" value="1"/>
</dbReference>
<evidence type="ECO:0000313" key="5">
    <source>
        <dbReference type="EMBL" id="RRJ83135.1"/>
    </source>
</evidence>
<name>A0A3P3VK82_9GAMM</name>
<dbReference type="SUPFAM" id="SSF54197">
    <property type="entry name" value="HIT-like"/>
    <property type="match status" value="1"/>
</dbReference>
<dbReference type="AlphaFoldDB" id="A0A3P3VK82"/>
<feature type="domain" description="HIT" evidence="4">
    <location>
        <begin position="5"/>
        <end position="111"/>
    </location>
</feature>
<dbReference type="RefSeq" id="WP_125017529.1">
    <property type="nucleotide sequence ID" value="NZ_QWEZ01000002.1"/>
</dbReference>
<dbReference type="PANTHER" id="PTHR23089">
    <property type="entry name" value="HISTIDINE TRIAD HIT PROTEIN"/>
    <property type="match status" value="1"/>
</dbReference>
<feature type="short sequence motif" description="Histidine triad motif" evidence="2 3">
    <location>
        <begin position="97"/>
        <end position="101"/>
    </location>
</feature>
<dbReference type="Pfam" id="PF01230">
    <property type="entry name" value="HIT"/>
    <property type="match status" value="1"/>
</dbReference>
<evidence type="ECO:0000313" key="6">
    <source>
        <dbReference type="Proteomes" id="UP000280792"/>
    </source>
</evidence>
<evidence type="ECO:0000256" key="2">
    <source>
        <dbReference type="PIRSR" id="PIRSR601310-3"/>
    </source>
</evidence>
<reference evidence="5 6" key="1">
    <citation type="submission" date="2018-08" db="EMBL/GenBank/DDBJ databases">
        <authorList>
            <person name="Khan S.A."/>
        </authorList>
    </citation>
    <scope>NUCLEOTIDE SEQUENCE [LARGE SCALE GENOMIC DNA]</scope>
    <source>
        <strain evidence="5 6">GTF-13</strain>
    </source>
</reference>
<protein>
    <submittedName>
        <fullName evidence="5">Histidine triad nucleotide-binding protein</fullName>
    </submittedName>
</protein>
<sequence>MSDCLFCKISAGEIPAEVIYRDDDCVAFRDIAPKAPVHLLVIPHKHIENLYDLKEEDAELMSRLLLTLPRIARQQGLDQGFRTVTNTGHGGGQEVFHLHFHLLGGGSLHSL</sequence>
<dbReference type="CDD" id="cd01276">
    <property type="entry name" value="PKCI_related"/>
    <property type="match status" value="1"/>
</dbReference>
<organism evidence="5 6">
    <name type="scientific">Aestuariirhabdus litorea</name>
    <dbReference type="NCBI Taxonomy" id="2528527"/>
    <lineage>
        <taxon>Bacteria</taxon>
        <taxon>Pseudomonadati</taxon>
        <taxon>Pseudomonadota</taxon>
        <taxon>Gammaproteobacteria</taxon>
        <taxon>Oceanospirillales</taxon>
        <taxon>Aestuariirhabdaceae</taxon>
        <taxon>Aestuariirhabdus</taxon>
    </lineage>
</organism>
<evidence type="ECO:0000256" key="3">
    <source>
        <dbReference type="PROSITE-ProRule" id="PRU00464"/>
    </source>
</evidence>
<comment type="caution">
    <text evidence="5">The sequence shown here is derived from an EMBL/GenBank/DDBJ whole genome shotgun (WGS) entry which is preliminary data.</text>
</comment>
<dbReference type="Proteomes" id="UP000280792">
    <property type="component" value="Unassembled WGS sequence"/>
</dbReference>
<gene>
    <name evidence="5" type="ORF">D0544_14965</name>
</gene>
<dbReference type="Gene3D" id="3.30.428.10">
    <property type="entry name" value="HIT-like"/>
    <property type="match status" value="1"/>
</dbReference>